<comment type="caution">
    <text evidence="5">The sequence shown here is derived from an EMBL/GenBank/DDBJ whole genome shotgun (WGS) entry which is preliminary data.</text>
</comment>
<evidence type="ECO:0000256" key="1">
    <source>
        <dbReference type="ARBA" id="ARBA00023015"/>
    </source>
</evidence>
<dbReference type="Gene3D" id="1.10.10.60">
    <property type="entry name" value="Homeodomain-like"/>
    <property type="match status" value="1"/>
</dbReference>
<dbReference type="SUPFAM" id="SSF46689">
    <property type="entry name" value="Homeodomain-like"/>
    <property type="match status" value="1"/>
</dbReference>
<protein>
    <submittedName>
        <fullName evidence="5">Helix-turn-helix transcriptional regulator</fullName>
    </submittedName>
</protein>
<dbReference type="Pfam" id="PF20240">
    <property type="entry name" value="DUF6597"/>
    <property type="match status" value="1"/>
</dbReference>
<evidence type="ECO:0000256" key="2">
    <source>
        <dbReference type="ARBA" id="ARBA00023125"/>
    </source>
</evidence>
<dbReference type="SMART" id="SM00342">
    <property type="entry name" value="HTH_ARAC"/>
    <property type="match status" value="1"/>
</dbReference>
<dbReference type="PROSITE" id="PS01124">
    <property type="entry name" value="HTH_ARAC_FAMILY_2"/>
    <property type="match status" value="1"/>
</dbReference>
<feature type="domain" description="HTH araC/xylS-type" evidence="4">
    <location>
        <begin position="159"/>
        <end position="259"/>
    </location>
</feature>
<gene>
    <name evidence="5" type="ORF">JI741_08325</name>
</gene>
<keyword evidence="2" id="KW-0238">DNA-binding</keyword>
<keyword evidence="3" id="KW-0804">Transcription</keyword>
<dbReference type="InterPro" id="IPR050204">
    <property type="entry name" value="AraC_XylS_family_regulators"/>
</dbReference>
<dbReference type="EMBL" id="JAERRB010000002">
    <property type="protein sequence ID" value="MBL0741223.1"/>
    <property type="molecule type" value="Genomic_DNA"/>
</dbReference>
<dbReference type="Pfam" id="PF12833">
    <property type="entry name" value="HTH_18"/>
    <property type="match status" value="1"/>
</dbReference>
<dbReference type="InterPro" id="IPR018060">
    <property type="entry name" value="HTH_AraC"/>
</dbReference>
<dbReference type="PANTHER" id="PTHR46796:SF13">
    <property type="entry name" value="HTH-TYPE TRANSCRIPTIONAL ACTIVATOR RHAS"/>
    <property type="match status" value="1"/>
</dbReference>
<evidence type="ECO:0000313" key="5">
    <source>
        <dbReference type="EMBL" id="MBL0741223.1"/>
    </source>
</evidence>
<evidence type="ECO:0000313" key="6">
    <source>
        <dbReference type="Proteomes" id="UP000613030"/>
    </source>
</evidence>
<dbReference type="Proteomes" id="UP000613030">
    <property type="component" value="Unassembled WGS sequence"/>
</dbReference>
<accession>A0ABS1KPS3</accession>
<evidence type="ECO:0000259" key="4">
    <source>
        <dbReference type="PROSITE" id="PS01124"/>
    </source>
</evidence>
<dbReference type="InterPro" id="IPR009057">
    <property type="entry name" value="Homeodomain-like_sf"/>
</dbReference>
<name>A0ABS1KPS3_9BACT</name>
<dbReference type="PANTHER" id="PTHR46796">
    <property type="entry name" value="HTH-TYPE TRANSCRIPTIONAL ACTIVATOR RHAS-RELATED"/>
    <property type="match status" value="1"/>
</dbReference>
<keyword evidence="6" id="KW-1185">Reference proteome</keyword>
<organism evidence="5 6">
    <name type="scientific">Chryseolinea lacunae</name>
    <dbReference type="NCBI Taxonomy" id="2801331"/>
    <lineage>
        <taxon>Bacteria</taxon>
        <taxon>Pseudomonadati</taxon>
        <taxon>Bacteroidota</taxon>
        <taxon>Cytophagia</taxon>
        <taxon>Cytophagales</taxon>
        <taxon>Fulvivirgaceae</taxon>
        <taxon>Chryseolinea</taxon>
    </lineage>
</organism>
<evidence type="ECO:0000256" key="3">
    <source>
        <dbReference type="ARBA" id="ARBA00023163"/>
    </source>
</evidence>
<reference evidence="5 6" key="1">
    <citation type="submission" date="2021-01" db="EMBL/GenBank/DDBJ databases">
        <title>Chryseolinea sp. Jin1 Genome sequencing and assembly.</title>
        <authorList>
            <person name="Kim I."/>
        </authorList>
    </citation>
    <scope>NUCLEOTIDE SEQUENCE [LARGE SCALE GENOMIC DNA]</scope>
    <source>
        <strain evidence="5 6">Jin1</strain>
    </source>
</reference>
<keyword evidence="1" id="KW-0805">Transcription regulation</keyword>
<sequence>MPYHTFMPPPSLAPFVRCFWALEGEASCATPYVHRTMASGCPELVFHFRGRFDELLEDGKTEKSFVSGLHAQTKRYNRFVTCEGFGIFGAYLYPYAIPQLFAYPAEELTNEMPDLHTLLGQEGVDLEEQMALAPCHASRRALLTSFLERKLIRHYQAEDAVAFTIQRVIHANGAVNIDALAHDNFLSRRQFERKFKVHAGFSPKLFSRIVRFQSSLEEYGNREKSLTEIAYGCGYFDQSHFIHEFREFSGYHPGYYFSGKAEGVEYRDA</sequence>
<proteinExistence type="predicted"/>
<dbReference type="InterPro" id="IPR046532">
    <property type="entry name" value="DUF6597"/>
</dbReference>